<evidence type="ECO:0000313" key="4">
    <source>
        <dbReference type="RefSeq" id="XP_010416162.1"/>
    </source>
</evidence>
<dbReference type="PANTHER" id="PTHR11614">
    <property type="entry name" value="PHOSPHOLIPASE-RELATED"/>
    <property type="match status" value="1"/>
</dbReference>
<reference evidence="3" key="1">
    <citation type="journal article" date="2014" name="Nat. Commun.">
        <title>The emerging biofuel crop Camelina sativa retains a highly undifferentiated hexaploid genome structure.</title>
        <authorList>
            <person name="Kagale S."/>
            <person name="Koh C."/>
            <person name="Nixon J."/>
            <person name="Bollina V."/>
            <person name="Clarke W.E."/>
            <person name="Tuteja R."/>
            <person name="Spillane C."/>
            <person name="Robinson S.J."/>
            <person name="Links M.G."/>
            <person name="Clarke C."/>
            <person name="Higgins E.E."/>
            <person name="Huebert T."/>
            <person name="Sharpe A.G."/>
            <person name="Parkin I.A."/>
        </authorList>
    </citation>
    <scope>NUCLEOTIDE SEQUENCE [LARGE SCALE GENOMIC DNA]</scope>
    <source>
        <strain evidence="3">cv. DH55</strain>
    </source>
</reference>
<dbReference type="PRINTS" id="PR00111">
    <property type="entry name" value="ABHYDROLASE"/>
</dbReference>
<name>A0ABM0SU39_CAMSA</name>
<dbReference type="Pfam" id="PF12146">
    <property type="entry name" value="Hydrolase_4"/>
    <property type="match status" value="1"/>
</dbReference>
<proteinExistence type="predicted"/>
<dbReference type="InterPro" id="IPR022742">
    <property type="entry name" value="Hydrolase_4"/>
</dbReference>
<keyword evidence="1" id="KW-0812">Transmembrane</keyword>
<evidence type="ECO:0000256" key="1">
    <source>
        <dbReference type="SAM" id="Phobius"/>
    </source>
</evidence>
<evidence type="ECO:0000259" key="2">
    <source>
        <dbReference type="Pfam" id="PF12146"/>
    </source>
</evidence>
<feature type="domain" description="Serine aminopeptidase S33" evidence="2">
    <location>
        <begin position="165"/>
        <end position="403"/>
    </location>
</feature>
<protein>
    <submittedName>
        <fullName evidence="4">Monoglyceride lipase-like</fullName>
    </submittedName>
</protein>
<dbReference type="SUPFAM" id="SSF53474">
    <property type="entry name" value="alpha/beta-Hydrolases"/>
    <property type="match status" value="1"/>
</dbReference>
<dbReference type="Gene3D" id="3.40.50.1820">
    <property type="entry name" value="alpha/beta hydrolase"/>
    <property type="match status" value="1"/>
</dbReference>
<dbReference type="Proteomes" id="UP000694864">
    <property type="component" value="Chromosome 7"/>
</dbReference>
<dbReference type="RefSeq" id="XP_010416162.1">
    <property type="nucleotide sequence ID" value="XM_010417860.2"/>
</dbReference>
<gene>
    <name evidence="4" type="primary">LOC104702046</name>
</gene>
<keyword evidence="3" id="KW-1185">Reference proteome</keyword>
<keyword evidence="1" id="KW-1133">Transmembrane helix</keyword>
<organism evidence="3 4">
    <name type="scientific">Camelina sativa</name>
    <name type="common">False flax</name>
    <name type="synonym">Myagrum sativum</name>
    <dbReference type="NCBI Taxonomy" id="90675"/>
    <lineage>
        <taxon>Eukaryota</taxon>
        <taxon>Viridiplantae</taxon>
        <taxon>Streptophyta</taxon>
        <taxon>Embryophyta</taxon>
        <taxon>Tracheophyta</taxon>
        <taxon>Spermatophyta</taxon>
        <taxon>Magnoliopsida</taxon>
        <taxon>eudicotyledons</taxon>
        <taxon>Gunneridae</taxon>
        <taxon>Pentapetalae</taxon>
        <taxon>rosids</taxon>
        <taxon>malvids</taxon>
        <taxon>Brassicales</taxon>
        <taxon>Brassicaceae</taxon>
        <taxon>Camelineae</taxon>
        <taxon>Camelina</taxon>
    </lineage>
</organism>
<accession>A0ABM0SU39</accession>
<sequence>MAVETMSMGSDSSSSSSTLILTSGASGRVRVLFSMRELKRLVTFIQSLILFLLLPFRVVVWRRRTTVVIRDDKQQERKVWSPPQIVVRKRNIGGESGGASVSVSPPSVPAAVVDEEVAVRRELAIRRVLEDEGGDGSSSVRDFSLFTTKRGDTLFTQSWSPLSPNHRGLVVLLHGLNEHSGRYNDFAKKLNANGFKVYGIDWIGHGGSDGLHAYVPSLDYAVADLKSFLDKVFAENPELPCFCIGHSTGGAIILKAMMDPKIESRVSGIVLTSPAVGVQPSHPIFTVLAPIMAFLLPRFQISAANKKGMPVSRDPAALVAKYSDPLVFTGSIRVKTGYEILRITAHLQQNLNKVKVPFLVMHGTDDTVTDPKASKKLYEEASSSDKSIKLYDGLLHDLLFEPEREIIVGAILDWLNQRV</sequence>
<reference evidence="4" key="2">
    <citation type="submission" date="2025-08" db="UniProtKB">
        <authorList>
            <consortium name="RefSeq"/>
        </authorList>
    </citation>
    <scope>IDENTIFICATION</scope>
    <source>
        <tissue evidence="4">Leaf</tissue>
    </source>
</reference>
<keyword evidence="1" id="KW-0472">Membrane</keyword>
<dbReference type="InterPro" id="IPR000073">
    <property type="entry name" value="AB_hydrolase_1"/>
</dbReference>
<evidence type="ECO:0000313" key="3">
    <source>
        <dbReference type="Proteomes" id="UP000694864"/>
    </source>
</evidence>
<dbReference type="InterPro" id="IPR051044">
    <property type="entry name" value="MAG_DAG_Lipase"/>
</dbReference>
<dbReference type="InterPro" id="IPR029058">
    <property type="entry name" value="AB_hydrolase_fold"/>
</dbReference>
<feature type="transmembrane region" description="Helical" evidence="1">
    <location>
        <begin position="41"/>
        <end position="60"/>
    </location>
</feature>
<dbReference type="GeneID" id="104702046"/>